<dbReference type="EMBL" id="VFFF01000001">
    <property type="protein sequence ID" value="TNY32237.1"/>
    <property type="molecule type" value="Genomic_DNA"/>
</dbReference>
<proteinExistence type="predicted"/>
<evidence type="ECO:0000256" key="1">
    <source>
        <dbReference type="SAM" id="Phobius"/>
    </source>
</evidence>
<keyword evidence="1" id="KW-1133">Transmembrane helix</keyword>
<evidence type="ECO:0000313" key="3">
    <source>
        <dbReference type="Proteomes" id="UP000314011"/>
    </source>
</evidence>
<feature type="transmembrane region" description="Helical" evidence="1">
    <location>
        <begin position="7"/>
        <end position="25"/>
    </location>
</feature>
<dbReference type="Proteomes" id="UP000314011">
    <property type="component" value="Unassembled WGS sequence"/>
</dbReference>
<evidence type="ECO:0000313" key="2">
    <source>
        <dbReference type="EMBL" id="TNY32237.1"/>
    </source>
</evidence>
<keyword evidence="1" id="KW-0472">Membrane</keyword>
<gene>
    <name evidence="2" type="ORF">FHY64_02770</name>
</gene>
<evidence type="ECO:0008006" key="4">
    <source>
        <dbReference type="Google" id="ProtNLM"/>
    </source>
</evidence>
<keyword evidence="1" id="KW-0812">Transmembrane</keyword>
<accession>A0A5C5GDY1</accession>
<keyword evidence="3" id="KW-1185">Reference proteome</keyword>
<sequence>MRNTGQNLIRIVIASYFMATSLGLISGTNGSELLDQFMAADLARMTGGAVMFIVAYALLCGLAIRVTALLLGMLVFWSSFIAAYGPAPTASVDAFWRDIALVASLMLTYMTRDRASVRRAGIVRRTPTVRKVEVGERVTPRRIATTTIGPLARRAPRRAKLEADRALDPALEQRLAALKSEAQSQGPLSESQKMKLKLRFMDTPEETEVVNIFADSRKDAVA</sequence>
<reference evidence="2 3" key="1">
    <citation type="submission" date="2019-06" db="EMBL/GenBank/DDBJ databases">
        <title>Genome of new Rhodobacteraceae sp. SM1903.</title>
        <authorList>
            <person name="Ren X."/>
        </authorList>
    </citation>
    <scope>NUCLEOTIDE SEQUENCE [LARGE SCALE GENOMIC DNA]</scope>
    <source>
        <strain evidence="2 3">SM1903</strain>
    </source>
</reference>
<protein>
    <recommendedName>
        <fullName evidence="4">DoxX family protein</fullName>
    </recommendedName>
</protein>
<comment type="caution">
    <text evidence="2">The sequence shown here is derived from an EMBL/GenBank/DDBJ whole genome shotgun (WGS) entry which is preliminary data.</text>
</comment>
<feature type="transmembrane region" description="Helical" evidence="1">
    <location>
        <begin position="94"/>
        <end position="111"/>
    </location>
</feature>
<dbReference type="RefSeq" id="WP_140192917.1">
    <property type="nucleotide sequence ID" value="NZ_CP065915.1"/>
</dbReference>
<dbReference type="OrthoDB" id="7870032at2"/>
<name>A0A5C5GDY1_9RHOB</name>
<feature type="transmembrane region" description="Helical" evidence="1">
    <location>
        <begin position="45"/>
        <end position="64"/>
    </location>
</feature>
<dbReference type="AlphaFoldDB" id="A0A5C5GDY1"/>
<organism evidence="2 3">
    <name type="scientific">Pelagovum pacificum</name>
    <dbReference type="NCBI Taxonomy" id="2588711"/>
    <lineage>
        <taxon>Bacteria</taxon>
        <taxon>Pseudomonadati</taxon>
        <taxon>Pseudomonadota</taxon>
        <taxon>Alphaproteobacteria</taxon>
        <taxon>Rhodobacterales</taxon>
        <taxon>Paracoccaceae</taxon>
        <taxon>Pelagovum</taxon>
    </lineage>
</organism>
<feature type="transmembrane region" description="Helical" evidence="1">
    <location>
        <begin position="69"/>
        <end position="88"/>
    </location>
</feature>